<evidence type="ECO:0000256" key="1">
    <source>
        <dbReference type="ARBA" id="ARBA00008324"/>
    </source>
</evidence>
<dbReference type="Pfam" id="PF03061">
    <property type="entry name" value="4HBT"/>
    <property type="match status" value="1"/>
</dbReference>
<dbReference type="RefSeq" id="XP_013245617.1">
    <property type="nucleotide sequence ID" value="XM_013390163.1"/>
</dbReference>
<dbReference type="OMA" id="SINIQYL"/>
<dbReference type="NCBIfam" id="TIGR00369">
    <property type="entry name" value="unchar_dom_1"/>
    <property type="match status" value="1"/>
</dbReference>
<proteinExistence type="inferred from homology"/>
<dbReference type="GeneID" id="25262255"/>
<dbReference type="GO" id="GO:0047617">
    <property type="term" value="F:fatty acyl-CoA hydrolase activity"/>
    <property type="evidence" value="ECO:0007669"/>
    <property type="project" value="InterPro"/>
</dbReference>
<gene>
    <name evidence="4" type="ORF">K437DRAFT_219982</name>
</gene>
<evidence type="ECO:0000259" key="3">
    <source>
        <dbReference type="Pfam" id="PF03061"/>
    </source>
</evidence>
<dbReference type="PANTHER" id="PTHR21660">
    <property type="entry name" value="THIOESTERASE SUPERFAMILY MEMBER-RELATED"/>
    <property type="match status" value="1"/>
</dbReference>
<accession>A0A066WJP3</accession>
<evidence type="ECO:0000313" key="5">
    <source>
        <dbReference type="Proteomes" id="UP000027361"/>
    </source>
</evidence>
<evidence type="ECO:0000313" key="4">
    <source>
        <dbReference type="EMBL" id="KDN52778.1"/>
    </source>
</evidence>
<dbReference type="OrthoDB" id="2831072at2759"/>
<dbReference type="GO" id="GO:0016853">
    <property type="term" value="F:isomerase activity"/>
    <property type="evidence" value="ECO:0007669"/>
    <property type="project" value="UniProtKB-KW"/>
</dbReference>
<dbReference type="PANTHER" id="PTHR21660:SF1">
    <property type="entry name" value="ACYL-COENZYME A THIOESTERASE 13"/>
    <property type="match status" value="1"/>
</dbReference>
<dbReference type="CDD" id="cd03443">
    <property type="entry name" value="PaaI_thioesterase"/>
    <property type="match status" value="1"/>
</dbReference>
<dbReference type="STRING" id="1037660.A0A066WJP3"/>
<protein>
    <submittedName>
        <fullName evidence="4">Thioesterase/thiol ester dehydrase-isomerase</fullName>
    </submittedName>
</protein>
<comment type="similarity">
    <text evidence="1">Belongs to the thioesterase PaaI family.</text>
</comment>
<reference evidence="4 5" key="1">
    <citation type="submission" date="2014-05" db="EMBL/GenBank/DDBJ databases">
        <title>Draft genome sequence of a rare smut relative, Tilletiaria anomala UBC 951.</title>
        <authorList>
            <consortium name="DOE Joint Genome Institute"/>
            <person name="Toome M."/>
            <person name="Kuo A."/>
            <person name="Henrissat B."/>
            <person name="Lipzen A."/>
            <person name="Tritt A."/>
            <person name="Yoshinaga Y."/>
            <person name="Zane M."/>
            <person name="Barry K."/>
            <person name="Grigoriev I.V."/>
            <person name="Spatafora J.W."/>
            <person name="Aimea M.C."/>
        </authorList>
    </citation>
    <scope>NUCLEOTIDE SEQUENCE [LARGE SCALE GENOMIC DNA]</scope>
    <source>
        <strain evidence="4 5">UBC 951</strain>
    </source>
</reference>
<dbReference type="InterPro" id="IPR006683">
    <property type="entry name" value="Thioestr_dom"/>
</dbReference>
<dbReference type="InParanoid" id="A0A066WJP3"/>
<keyword evidence="5" id="KW-1185">Reference proteome</keyword>
<name>A0A066WJP3_TILAU</name>
<dbReference type="Proteomes" id="UP000027361">
    <property type="component" value="Unassembled WGS sequence"/>
</dbReference>
<keyword evidence="2" id="KW-0378">Hydrolase</keyword>
<feature type="domain" description="Thioesterase" evidence="3">
    <location>
        <begin position="50"/>
        <end position="129"/>
    </location>
</feature>
<keyword evidence="4" id="KW-0413">Isomerase</keyword>
<comment type="caution">
    <text evidence="4">The sequence shown here is derived from an EMBL/GenBank/DDBJ whole genome shotgun (WGS) entry which is preliminary data.</text>
</comment>
<dbReference type="HOGENOM" id="CLU_1687949_0_0_1"/>
<organism evidence="4 5">
    <name type="scientific">Tilletiaria anomala (strain ATCC 24038 / CBS 436.72 / UBC 951)</name>
    <dbReference type="NCBI Taxonomy" id="1037660"/>
    <lineage>
        <taxon>Eukaryota</taxon>
        <taxon>Fungi</taxon>
        <taxon>Dikarya</taxon>
        <taxon>Basidiomycota</taxon>
        <taxon>Ustilaginomycotina</taxon>
        <taxon>Exobasidiomycetes</taxon>
        <taxon>Georgefischeriales</taxon>
        <taxon>Tilletiariaceae</taxon>
        <taxon>Tilletiaria</taxon>
    </lineage>
</organism>
<dbReference type="InterPro" id="IPR039298">
    <property type="entry name" value="ACOT13"/>
</dbReference>
<dbReference type="Gene3D" id="3.10.129.10">
    <property type="entry name" value="Hotdog Thioesterase"/>
    <property type="match status" value="1"/>
</dbReference>
<dbReference type="EMBL" id="JMSN01000006">
    <property type="protein sequence ID" value="KDN52778.1"/>
    <property type="molecule type" value="Genomic_DNA"/>
</dbReference>
<dbReference type="InterPro" id="IPR029069">
    <property type="entry name" value="HotDog_dom_sf"/>
</dbReference>
<dbReference type="InterPro" id="IPR003736">
    <property type="entry name" value="PAAI_dom"/>
</dbReference>
<dbReference type="SUPFAM" id="SSF54637">
    <property type="entry name" value="Thioesterase/thiol ester dehydrase-isomerase"/>
    <property type="match status" value="1"/>
</dbReference>
<evidence type="ECO:0000256" key="2">
    <source>
        <dbReference type="ARBA" id="ARBA00022801"/>
    </source>
</evidence>
<sequence>MCSPGSGQFNPSTLDVETVKLVHAERSNNNKQSQIVVEMQIKEKHCNQLGNLHGGCAASLLDNITSIGLYFHTSGVFGDPWSLLGVSQSINIQYLAPAPLGSWIDIETQVVAVGKTVSLMTCEIWTKDGPGKDAKRLVKTSIGTHTKIDNSYQAKM</sequence>
<dbReference type="AlphaFoldDB" id="A0A066WJP3"/>